<dbReference type="GO" id="GO:0005509">
    <property type="term" value="F:calcium ion binding"/>
    <property type="evidence" value="ECO:0007669"/>
    <property type="project" value="InterPro"/>
</dbReference>
<dbReference type="InterPro" id="IPR013783">
    <property type="entry name" value="Ig-like_fold"/>
</dbReference>
<dbReference type="SUPFAM" id="SSF49313">
    <property type="entry name" value="Cadherin-like"/>
    <property type="match status" value="1"/>
</dbReference>
<evidence type="ECO:0000256" key="2">
    <source>
        <dbReference type="SAM" id="SignalP"/>
    </source>
</evidence>
<dbReference type="Pfam" id="PF05345">
    <property type="entry name" value="He_PIG"/>
    <property type="match status" value="1"/>
</dbReference>
<dbReference type="InterPro" id="IPR051918">
    <property type="entry name" value="STPP_CPPED1"/>
</dbReference>
<proteinExistence type="predicted"/>
<dbReference type="SUPFAM" id="SSF49899">
    <property type="entry name" value="Concanavalin A-like lectins/glucanases"/>
    <property type="match status" value="1"/>
</dbReference>
<dbReference type="PANTHER" id="PTHR43143">
    <property type="entry name" value="METALLOPHOSPHOESTERASE, CALCINEURIN SUPERFAMILY"/>
    <property type="match status" value="1"/>
</dbReference>
<sequence>MKRCARILSLTWLLFSVPIQVALAETPFKFVIFGDTQNYTRASQAGAPDLFTIQTKWVKNNAVSENIVFLTHVGDVILNSSSLWPQASQAMNEIDGVVPYGVTFGNHDGGSPGAFGSSRYQGKAWYLGASSNDLAHAQKFTAEGTTYIHINLPHSPKATELTWAQGIIDAHPDKPTIITTHGYMADNGVGRDANGNTIWNTLIEPNEEVFMVFCGHDWVSRHEIATTTSGRKVLQVMVNYQEIINGGQGWFQWAEFDPDQGEIRFKTYSPFLDLYRTDVSSQFTISATFGTGTIVLNGETGYSKASWNGGGGDANWQTIANWEGQAPVAGEVLEFKGTTQKVSVNDFPAGTSFGGIVFPPGKFSAGYQFSGNAITLTGDIVNMGGYGPDIPQTGPTVNLPITLVGERQVNTGDWDMTINGVLSGSGSLTKTHGRDYIHGAYDGGVHLGDLYLTALNTYTGATRVTGGALLLVDASKSNLIPDSSGIHIYHNAVLHVKGLKDETLKLAAGQTLRGSGKVMGNTHVPSGASIAPGHAAPGTLFQLGDVTMESGSALNIRFGGSEVGDYDQLNVAGALTLGGATLNLSSHAAYTVSVGDTYMLIENDEVDAVTQQVVSGLGSHLAAGTTLPEGAIVSNDFLGSGLSAQISYVGGSGNDLVLKILPAPGPPEFTANPLVRADAVVEVPYHGTLAESALDGDGDPIVYSKVAGPEWLNVNPGGSISGTPTASDMGVNEFTVKARDSHGNSGTATLKVSVVPSKLVGVWEFENREALGTATVGSDLLLTGSIAAIGGPGGADGGAAAVGVGEFLTVLNPIGGNGTGNRTNEYTLLLDIKIPSLSPWIALFDTSGGGDADYFYSSSRGLGVSSEGYVDDHDPPNSILADTWHRMVISVDQGGRRSTYVDGVLVGNHNVGIVDADRWSLASSFTLFSDNGGGEEAVIHVSGVRLFNQALNADEVAGLGDINAADTDGDCMIDTIDTDDDNDGMEDSWENAHSLNRLADDRELDADGDGFSNWQEYVAATDPQSISSIPYVEVLPGLEVSEFRLQFPTSSSRYYAIEHSETMLADSWNLVSRIFLGSGAKELIPFSVPSARGFYRVVIFLP</sequence>
<dbReference type="Gene3D" id="3.60.21.10">
    <property type="match status" value="1"/>
</dbReference>
<name>A0A851GMB7_9BACT</name>
<dbReference type="NCBIfam" id="TIGR02601">
    <property type="entry name" value="autotrns_rpt"/>
    <property type="match status" value="1"/>
</dbReference>
<organism evidence="3 4">
    <name type="scientific">Oceaniferula marina</name>
    <dbReference type="NCBI Taxonomy" id="2748318"/>
    <lineage>
        <taxon>Bacteria</taxon>
        <taxon>Pseudomonadati</taxon>
        <taxon>Verrucomicrobiota</taxon>
        <taxon>Verrucomicrobiia</taxon>
        <taxon>Verrucomicrobiales</taxon>
        <taxon>Verrucomicrobiaceae</taxon>
        <taxon>Oceaniferula</taxon>
    </lineage>
</organism>
<dbReference type="Gene3D" id="2.60.40.10">
    <property type="entry name" value="Immunoglobulins"/>
    <property type="match status" value="1"/>
</dbReference>
<feature type="signal peptide" evidence="2">
    <location>
        <begin position="1"/>
        <end position="24"/>
    </location>
</feature>
<dbReference type="Proteomes" id="UP000557872">
    <property type="component" value="Unassembled WGS sequence"/>
</dbReference>
<feature type="chain" id="PRO_5032816962" evidence="2">
    <location>
        <begin position="25"/>
        <end position="1102"/>
    </location>
</feature>
<protein>
    <submittedName>
        <fullName evidence="3">Metallophosphoesterase</fullName>
    </submittedName>
</protein>
<evidence type="ECO:0000313" key="3">
    <source>
        <dbReference type="EMBL" id="NWK56981.1"/>
    </source>
</evidence>
<dbReference type="InterPro" id="IPR028974">
    <property type="entry name" value="TSP_type-3_rpt"/>
</dbReference>
<dbReference type="PANTHER" id="PTHR43143:SF5">
    <property type="entry name" value="SECRETED PROTEIN"/>
    <property type="match status" value="1"/>
</dbReference>
<keyword evidence="4" id="KW-1185">Reference proteome</keyword>
<dbReference type="SUPFAM" id="SSF103647">
    <property type="entry name" value="TSP type-3 repeat"/>
    <property type="match status" value="1"/>
</dbReference>
<dbReference type="Pfam" id="PF13385">
    <property type="entry name" value="Laminin_G_3"/>
    <property type="match status" value="1"/>
</dbReference>
<dbReference type="AlphaFoldDB" id="A0A851GMB7"/>
<keyword evidence="1 2" id="KW-0732">Signal</keyword>
<reference evidence="3 4" key="1">
    <citation type="submission" date="2020-07" db="EMBL/GenBank/DDBJ databases">
        <title>Roseicoccus Jingziensis gen. nov., sp. nov., isolated from coastal seawater.</title>
        <authorList>
            <person name="Feng X."/>
        </authorList>
    </citation>
    <scope>NUCLEOTIDE SEQUENCE [LARGE SCALE GENOMIC DNA]</scope>
    <source>
        <strain evidence="3 4">N1E253</strain>
    </source>
</reference>
<evidence type="ECO:0000313" key="4">
    <source>
        <dbReference type="Proteomes" id="UP000557872"/>
    </source>
</evidence>
<evidence type="ECO:0000256" key="1">
    <source>
        <dbReference type="ARBA" id="ARBA00022729"/>
    </source>
</evidence>
<dbReference type="Gene3D" id="2.60.120.200">
    <property type="match status" value="1"/>
</dbReference>
<gene>
    <name evidence="3" type="ORF">HW115_15265</name>
</gene>
<dbReference type="SUPFAM" id="SSF56300">
    <property type="entry name" value="Metallo-dependent phosphatases"/>
    <property type="match status" value="1"/>
</dbReference>
<dbReference type="InterPro" id="IPR013320">
    <property type="entry name" value="ConA-like_dom_sf"/>
</dbReference>
<accession>A0A851GMB7</accession>
<dbReference type="InterPro" id="IPR029052">
    <property type="entry name" value="Metallo-depent_PP-like"/>
</dbReference>
<dbReference type="EMBL" id="JACBAZ010000007">
    <property type="protein sequence ID" value="NWK56981.1"/>
    <property type="molecule type" value="Genomic_DNA"/>
</dbReference>
<dbReference type="InterPro" id="IPR015919">
    <property type="entry name" value="Cadherin-like_sf"/>
</dbReference>
<dbReference type="InterPro" id="IPR013425">
    <property type="entry name" value="Autotrns_rpt"/>
</dbReference>
<dbReference type="GO" id="GO:0016020">
    <property type="term" value="C:membrane"/>
    <property type="evidence" value="ECO:0007669"/>
    <property type="project" value="InterPro"/>
</dbReference>
<comment type="caution">
    <text evidence="3">The sequence shown here is derived from an EMBL/GenBank/DDBJ whole genome shotgun (WGS) entry which is preliminary data.</text>
</comment>